<dbReference type="GO" id="GO:0004467">
    <property type="term" value="F:long-chain fatty acid-CoA ligase activity"/>
    <property type="evidence" value="ECO:0007669"/>
    <property type="project" value="UniProtKB-EC"/>
</dbReference>
<dbReference type="Pfam" id="PF00501">
    <property type="entry name" value="AMP-binding"/>
    <property type="match status" value="1"/>
</dbReference>
<dbReference type="SUPFAM" id="SSF56801">
    <property type="entry name" value="Acetyl-CoA synthetase-like"/>
    <property type="match status" value="1"/>
</dbReference>
<protein>
    <submittedName>
        <fullName evidence="5">Long-chain acyl-CoA synthetase</fullName>
        <ecNumber evidence="5">6.2.1.3</ecNumber>
    </submittedName>
</protein>
<dbReference type="NCBIfam" id="NF004837">
    <property type="entry name" value="PRK06187.1"/>
    <property type="match status" value="1"/>
</dbReference>
<dbReference type="Proteomes" id="UP000588068">
    <property type="component" value="Unassembled WGS sequence"/>
</dbReference>
<dbReference type="InterPro" id="IPR042099">
    <property type="entry name" value="ANL_N_sf"/>
</dbReference>
<dbReference type="InterPro" id="IPR045851">
    <property type="entry name" value="AMP-bd_C_sf"/>
</dbReference>
<dbReference type="CDD" id="cd17631">
    <property type="entry name" value="FACL_FadD13-like"/>
    <property type="match status" value="1"/>
</dbReference>
<gene>
    <name evidence="5" type="ORF">HNQ60_001095</name>
</gene>
<dbReference type="Pfam" id="PF13193">
    <property type="entry name" value="AMP-binding_C"/>
    <property type="match status" value="1"/>
</dbReference>
<dbReference type="EC" id="6.2.1.3" evidence="5"/>
<dbReference type="FunFam" id="3.30.300.30:FF:000008">
    <property type="entry name" value="2,3-dihydroxybenzoate-AMP ligase"/>
    <property type="match status" value="1"/>
</dbReference>
<comment type="similarity">
    <text evidence="1">Belongs to the ATP-dependent AMP-binding enzyme family.</text>
</comment>
<proteinExistence type="inferred from homology"/>
<feature type="domain" description="AMP-binding enzyme C-terminal" evidence="4">
    <location>
        <begin position="444"/>
        <end position="519"/>
    </location>
</feature>
<sequence length="538" mass="59030">MSSTTTVRGEPLILDFDAMPTIGDIVRYHARRCPDAVAMSFEGRETSWAALDAGSDRVASALAAAGCKAGDRVAFVGKGTDEVFELMFGVAKIGAVLVPVQWRLAFDEVQQILDDAQVTSLFVGSDQFDKLDRLRRVVPRTGQLITMESRDGWTDYRRWRDAASAGVVANRVDPAAVALQLYTSGTTGHPKGAMLSHRNLLSGRREGMRARMDWNEWLEGDVNLVALPVGHIGGIGWAIVGFFNGARSIIQREFIPSQVLDAIEHQGVSRLFVVPTALQMLLLQPRVRQIDYSGLRHILYGASPIALDLLREATEVFGCGFCQQYGMTETCGTIVYLPPQDHDPAGNARMRAAGIPMPGVEIRIVDAETREPLPNGQVGEVETRSVANMVGYWNNSYATAHTVSADGWLRTGDAGYLDDDGYLYIHDRFKDMIVSGAENIYPAEVENAIYGHPAVQEVAVIGVPDGKWGEAVKAIVVPRPGMSPDPQDIIAFARTRIAAFKAPKSIEFVKELPRGPSGKILRRVLREPYWAGRERRVN</sequence>
<name>A0A841HIM9_9GAMM</name>
<dbReference type="InterPro" id="IPR000873">
    <property type="entry name" value="AMP-dep_synth/lig_dom"/>
</dbReference>
<dbReference type="AlphaFoldDB" id="A0A841HIM9"/>
<accession>A0A841HIM9</accession>
<dbReference type="InterPro" id="IPR025110">
    <property type="entry name" value="AMP-bd_C"/>
</dbReference>
<evidence type="ECO:0000256" key="2">
    <source>
        <dbReference type="ARBA" id="ARBA00022598"/>
    </source>
</evidence>
<dbReference type="PANTHER" id="PTHR43201">
    <property type="entry name" value="ACYL-COA SYNTHETASE"/>
    <property type="match status" value="1"/>
</dbReference>
<dbReference type="Gene3D" id="3.40.50.12780">
    <property type="entry name" value="N-terminal domain of ligase-like"/>
    <property type="match status" value="1"/>
</dbReference>
<keyword evidence="2 5" id="KW-0436">Ligase</keyword>
<dbReference type="EMBL" id="JACHHZ010000001">
    <property type="protein sequence ID" value="MBB6092249.1"/>
    <property type="molecule type" value="Genomic_DNA"/>
</dbReference>
<evidence type="ECO:0000259" key="3">
    <source>
        <dbReference type="Pfam" id="PF00501"/>
    </source>
</evidence>
<feature type="domain" description="AMP-dependent synthetase/ligase" evidence="3">
    <location>
        <begin position="28"/>
        <end position="393"/>
    </location>
</feature>
<dbReference type="PANTHER" id="PTHR43201:SF5">
    <property type="entry name" value="MEDIUM-CHAIN ACYL-COA LIGASE ACSF2, MITOCHONDRIAL"/>
    <property type="match status" value="1"/>
</dbReference>
<evidence type="ECO:0000313" key="6">
    <source>
        <dbReference type="Proteomes" id="UP000588068"/>
    </source>
</evidence>
<evidence type="ECO:0000259" key="4">
    <source>
        <dbReference type="Pfam" id="PF13193"/>
    </source>
</evidence>
<evidence type="ECO:0000313" key="5">
    <source>
        <dbReference type="EMBL" id="MBB6092249.1"/>
    </source>
</evidence>
<reference evidence="5 6" key="1">
    <citation type="submission" date="2020-08" db="EMBL/GenBank/DDBJ databases">
        <title>Genomic Encyclopedia of Type Strains, Phase IV (KMG-IV): sequencing the most valuable type-strain genomes for metagenomic binning, comparative biology and taxonomic classification.</title>
        <authorList>
            <person name="Goeker M."/>
        </authorList>
    </citation>
    <scope>NUCLEOTIDE SEQUENCE [LARGE SCALE GENOMIC DNA]</scope>
    <source>
        <strain evidence="5 6">DSM 26723</strain>
    </source>
</reference>
<comment type="caution">
    <text evidence="5">The sequence shown here is derived from an EMBL/GenBank/DDBJ whole genome shotgun (WGS) entry which is preliminary data.</text>
</comment>
<dbReference type="GO" id="GO:0031956">
    <property type="term" value="F:medium-chain fatty acid-CoA ligase activity"/>
    <property type="evidence" value="ECO:0007669"/>
    <property type="project" value="TreeGrafter"/>
</dbReference>
<dbReference type="Gene3D" id="3.30.300.30">
    <property type="match status" value="1"/>
</dbReference>
<keyword evidence="6" id="KW-1185">Reference proteome</keyword>
<organism evidence="5 6">
    <name type="scientific">Povalibacter uvarum</name>
    <dbReference type="NCBI Taxonomy" id="732238"/>
    <lineage>
        <taxon>Bacteria</taxon>
        <taxon>Pseudomonadati</taxon>
        <taxon>Pseudomonadota</taxon>
        <taxon>Gammaproteobacteria</taxon>
        <taxon>Steroidobacterales</taxon>
        <taxon>Steroidobacteraceae</taxon>
        <taxon>Povalibacter</taxon>
    </lineage>
</organism>
<evidence type="ECO:0000256" key="1">
    <source>
        <dbReference type="ARBA" id="ARBA00006432"/>
    </source>
</evidence>